<protein>
    <submittedName>
        <fullName evidence="7">MATE family efflux transporter</fullName>
    </submittedName>
</protein>
<evidence type="ECO:0000256" key="1">
    <source>
        <dbReference type="ARBA" id="ARBA00004651"/>
    </source>
</evidence>
<dbReference type="PANTHER" id="PTHR43823">
    <property type="entry name" value="SPORULATION PROTEIN YKVU"/>
    <property type="match status" value="1"/>
</dbReference>
<evidence type="ECO:0000256" key="2">
    <source>
        <dbReference type="ARBA" id="ARBA00022475"/>
    </source>
</evidence>
<feature type="transmembrane region" description="Helical" evidence="6">
    <location>
        <begin position="39"/>
        <end position="63"/>
    </location>
</feature>
<evidence type="ECO:0000256" key="4">
    <source>
        <dbReference type="ARBA" id="ARBA00022989"/>
    </source>
</evidence>
<dbReference type="EMBL" id="JBBMEI010000045">
    <property type="protein sequence ID" value="MEQ2359245.1"/>
    <property type="molecule type" value="Genomic_DNA"/>
</dbReference>
<organism evidence="7 8">
    <name type="scientific">Blautia intestinihominis</name>
    <dbReference type="NCBI Taxonomy" id="3133152"/>
    <lineage>
        <taxon>Bacteria</taxon>
        <taxon>Bacillati</taxon>
        <taxon>Bacillota</taxon>
        <taxon>Clostridia</taxon>
        <taxon>Lachnospirales</taxon>
        <taxon>Lachnospiraceae</taxon>
        <taxon>Blautia</taxon>
    </lineage>
</organism>
<dbReference type="PANTHER" id="PTHR43823:SF3">
    <property type="entry name" value="MULTIDRUG EXPORT PROTEIN MEPA"/>
    <property type="match status" value="1"/>
</dbReference>
<keyword evidence="3 6" id="KW-0812">Transmembrane</keyword>
<keyword evidence="2" id="KW-1003">Cell membrane</keyword>
<comment type="caution">
    <text evidence="7">The sequence shown here is derived from an EMBL/GenBank/DDBJ whole genome shotgun (WGS) entry which is preliminary data.</text>
</comment>
<reference evidence="7 8" key="1">
    <citation type="submission" date="2024-03" db="EMBL/GenBank/DDBJ databases">
        <title>Human intestinal bacterial collection.</title>
        <authorList>
            <person name="Pauvert C."/>
            <person name="Hitch T.C.A."/>
            <person name="Clavel T."/>
        </authorList>
    </citation>
    <scope>NUCLEOTIDE SEQUENCE [LARGE SCALE GENOMIC DNA]</scope>
    <source>
        <strain evidence="7 8">CLA-AA-H95</strain>
    </source>
</reference>
<feature type="transmembrane region" description="Helical" evidence="6">
    <location>
        <begin position="149"/>
        <end position="172"/>
    </location>
</feature>
<feature type="transmembrane region" description="Helical" evidence="6">
    <location>
        <begin position="84"/>
        <end position="108"/>
    </location>
</feature>
<dbReference type="Proteomes" id="UP001446032">
    <property type="component" value="Unassembled WGS sequence"/>
</dbReference>
<comment type="subcellular location">
    <subcellularLocation>
        <location evidence="1">Cell membrane</location>
        <topology evidence="1">Multi-pass membrane protein</topology>
    </subcellularLocation>
</comment>
<keyword evidence="8" id="KW-1185">Reference proteome</keyword>
<evidence type="ECO:0000256" key="6">
    <source>
        <dbReference type="SAM" id="Phobius"/>
    </source>
</evidence>
<evidence type="ECO:0000313" key="8">
    <source>
        <dbReference type="Proteomes" id="UP001446032"/>
    </source>
</evidence>
<evidence type="ECO:0000256" key="5">
    <source>
        <dbReference type="ARBA" id="ARBA00023136"/>
    </source>
</evidence>
<dbReference type="InterPro" id="IPR002528">
    <property type="entry name" value="MATE_fam"/>
</dbReference>
<keyword evidence="5 6" id="KW-0472">Membrane</keyword>
<evidence type="ECO:0000256" key="3">
    <source>
        <dbReference type="ARBA" id="ARBA00022692"/>
    </source>
</evidence>
<gene>
    <name evidence="7" type="ORF">WMO75_13095</name>
</gene>
<dbReference type="RefSeq" id="WP_349078191.1">
    <property type="nucleotide sequence ID" value="NZ_JBBMEI010000045.1"/>
</dbReference>
<dbReference type="InterPro" id="IPR051327">
    <property type="entry name" value="MATE_MepA_subfamily"/>
</dbReference>
<dbReference type="Pfam" id="PF01554">
    <property type="entry name" value="MatE"/>
    <property type="match status" value="1"/>
</dbReference>
<proteinExistence type="predicted"/>
<feature type="transmembrane region" description="Helical" evidence="6">
    <location>
        <begin position="178"/>
        <end position="198"/>
    </location>
</feature>
<evidence type="ECO:0000313" key="7">
    <source>
        <dbReference type="EMBL" id="MEQ2359245.1"/>
    </source>
</evidence>
<keyword evidence="4 6" id="KW-1133">Transmembrane helix</keyword>
<accession>A0ABV1AM22</accession>
<name>A0ABV1AM22_9FIRM</name>
<feature type="transmembrane region" description="Helical" evidence="6">
    <location>
        <begin position="114"/>
        <end position="137"/>
    </location>
</feature>
<sequence>MLNGASEFVNQLAIAVTTIVFNRTALSFAGEDGVAAVSIIMYLQFLFIGVYFGFSMGMAPPLSYAYGNRKIRICRKLESYARRFFAVAPIIIYALTYFLTPVAVSGFADTSSPVFPIAVSGMRVYGLGFLFSGINIFAAIRMMAYGKGYFSGLITFLRSFLLLLLFLIVLPLKFGLTGVWLAVPAAEALTLLVAVWFLRPIHC</sequence>